<accession>A0A1I7XUW8</accession>
<evidence type="ECO:0000313" key="2">
    <source>
        <dbReference type="WBParaSite" id="Hba_21278"/>
    </source>
</evidence>
<dbReference type="Proteomes" id="UP000095283">
    <property type="component" value="Unplaced"/>
</dbReference>
<keyword evidence="1" id="KW-1185">Reference proteome</keyword>
<dbReference type="WBParaSite" id="Hba_21278">
    <property type="protein sequence ID" value="Hba_21278"/>
    <property type="gene ID" value="Hba_21278"/>
</dbReference>
<name>A0A1I7XUW8_HETBA</name>
<dbReference type="AlphaFoldDB" id="A0A1I7XUW8"/>
<protein>
    <submittedName>
        <fullName evidence="2">TMEM132 domain-containing protein</fullName>
    </submittedName>
</protein>
<reference evidence="2" key="1">
    <citation type="submission" date="2016-11" db="UniProtKB">
        <authorList>
            <consortium name="WormBaseParasite"/>
        </authorList>
    </citation>
    <scope>IDENTIFICATION</scope>
</reference>
<organism evidence="1 2">
    <name type="scientific">Heterorhabditis bacteriophora</name>
    <name type="common">Entomopathogenic nematode worm</name>
    <dbReference type="NCBI Taxonomy" id="37862"/>
    <lineage>
        <taxon>Eukaryota</taxon>
        <taxon>Metazoa</taxon>
        <taxon>Ecdysozoa</taxon>
        <taxon>Nematoda</taxon>
        <taxon>Chromadorea</taxon>
        <taxon>Rhabditida</taxon>
        <taxon>Rhabditina</taxon>
        <taxon>Rhabditomorpha</taxon>
        <taxon>Strongyloidea</taxon>
        <taxon>Heterorhabditidae</taxon>
        <taxon>Heterorhabditis</taxon>
    </lineage>
</organism>
<sequence length="192" mass="21540">MSFESETDGKSFVFDEYLILLMVIRSLWRTLIYRLMCRGSETSDFTSPENNDARVFPGQQGTSADASRIMQNDIDVAVSMNCKSYKITILKSLNTLGVSSVGVTWNMDGYKPLDCLIPIEKNTKNNTCIHEGDVITGIYFTSGAENATQHGVLHVSTTLLVTRSQWKYLATVVYNQLNLCSKVRFTTPIELQ</sequence>
<evidence type="ECO:0000313" key="1">
    <source>
        <dbReference type="Proteomes" id="UP000095283"/>
    </source>
</evidence>
<proteinExistence type="predicted"/>